<dbReference type="EMBL" id="QZFV01000115">
    <property type="protein sequence ID" value="RJQ80608.1"/>
    <property type="molecule type" value="Genomic_DNA"/>
</dbReference>
<dbReference type="Gene3D" id="3.90.1150.10">
    <property type="entry name" value="Aspartate Aminotransferase, domain 1"/>
    <property type="match status" value="1"/>
</dbReference>
<keyword evidence="8" id="KW-0045">Antibiotic biosynthesis</keyword>
<dbReference type="InterPro" id="IPR004838">
    <property type="entry name" value="NHTrfase_class1_PyrdxlP-BS"/>
</dbReference>
<comment type="similarity">
    <text evidence="2">Belongs to the class-II pyridoxal-phosphate-dependent aminotransferase family. Histidinol-phosphate aminotransferase subfamily.</text>
</comment>
<dbReference type="GO" id="GO:0000105">
    <property type="term" value="P:L-histidine biosynthetic process"/>
    <property type="evidence" value="ECO:0007669"/>
    <property type="project" value="UniProtKB-KW"/>
</dbReference>
<evidence type="ECO:0000256" key="4">
    <source>
        <dbReference type="ARBA" id="ARBA00022605"/>
    </source>
</evidence>
<dbReference type="SUPFAM" id="SSF53383">
    <property type="entry name" value="PLP-dependent transferases"/>
    <property type="match status" value="1"/>
</dbReference>
<accession>A0A419HUT0</accession>
<organism evidence="13 14">
    <name type="scientific">Amycolatopsis panacis</name>
    <dbReference type="NCBI Taxonomy" id="2340917"/>
    <lineage>
        <taxon>Bacteria</taxon>
        <taxon>Bacillati</taxon>
        <taxon>Actinomycetota</taxon>
        <taxon>Actinomycetes</taxon>
        <taxon>Pseudonocardiales</taxon>
        <taxon>Pseudonocardiaceae</taxon>
        <taxon>Amycolatopsis</taxon>
    </lineage>
</organism>
<keyword evidence="14" id="KW-1185">Reference proteome</keyword>
<dbReference type="Gene3D" id="3.40.640.10">
    <property type="entry name" value="Type I PLP-dependent aspartate aminotransferase-like (Major domain)"/>
    <property type="match status" value="1"/>
</dbReference>
<dbReference type="InterPro" id="IPR015424">
    <property type="entry name" value="PyrdxlP-dep_Trfase"/>
</dbReference>
<comment type="pathway">
    <text evidence="1">Amino-acid biosynthesis; L-histidine biosynthesis; L-histidine from 5-phospho-alpha-D-ribose 1-diphosphate: step 7/9.</text>
</comment>
<evidence type="ECO:0000256" key="9">
    <source>
        <dbReference type="ARBA" id="ARBA00047481"/>
    </source>
</evidence>
<sequence length="427" mass="44839">MRCATPRTTSPTPSPARRSTTATPWRSGPTPSCAAAETTKARSRQVPEPTTDSSGYRQGGGGPTPPVDGGAALLDWNESPLGPSPVAVARVCAHARQLHRYPRGLVEAVTGRVAADLGVPPECVLLTNGVDEAADLLMVGASEAWSVLPGFFGYPDRARALGVTPRTITLDAAWEPRCAPGELTGAGPVFLAQPHNPTGSFFDPVWVTEVIRRAALVCLDATYAEFAESFPVDPAAAGRSIAEAVLAPGIDRTVVAEAMAAGRLAVFHSFSKSHGLAGLRVGALVAAPELTTRLRDRQRAYTVDTVALHALDGSLADLAHRRALRAYIRMMRPRFAAVLRDCPLLSDVRTTDANYVLARGADTAATSALVARLAARGVWISDGDVLGLPGWLRVSLGDEEALAQFSSALDAESAEPTTLTELGGSIR</sequence>
<reference evidence="13 14" key="1">
    <citation type="submission" date="2018-09" db="EMBL/GenBank/DDBJ databases">
        <title>YIM PH 21725 draft genome.</title>
        <authorList>
            <person name="Miao C."/>
        </authorList>
    </citation>
    <scope>NUCLEOTIDE SEQUENCE [LARGE SCALE GENOMIC DNA]</scope>
    <source>
        <strain evidence="14">YIM PH21725</strain>
    </source>
</reference>
<dbReference type="InterPro" id="IPR004839">
    <property type="entry name" value="Aminotransferase_I/II_large"/>
</dbReference>
<evidence type="ECO:0000313" key="14">
    <source>
        <dbReference type="Proteomes" id="UP000285112"/>
    </source>
</evidence>
<evidence type="ECO:0000256" key="10">
    <source>
        <dbReference type="RuleBase" id="RU000481"/>
    </source>
</evidence>
<evidence type="ECO:0000313" key="13">
    <source>
        <dbReference type="EMBL" id="RJQ80608.1"/>
    </source>
</evidence>
<evidence type="ECO:0000259" key="12">
    <source>
        <dbReference type="Pfam" id="PF00155"/>
    </source>
</evidence>
<comment type="cofactor">
    <cofactor evidence="10">
        <name>pyridoxal 5'-phosphate</name>
        <dbReference type="ChEBI" id="CHEBI:597326"/>
    </cofactor>
</comment>
<name>A0A419HUT0_9PSEU</name>
<dbReference type="Pfam" id="PF00155">
    <property type="entry name" value="Aminotran_1_2"/>
    <property type="match status" value="1"/>
</dbReference>
<comment type="similarity">
    <text evidence="10">Belongs to the class-I pyridoxal-phosphate-dependent aminotransferase family.</text>
</comment>
<dbReference type="AlphaFoldDB" id="A0A419HUT0"/>
<dbReference type="InterPro" id="IPR015421">
    <property type="entry name" value="PyrdxlP-dep_Trfase_major"/>
</dbReference>
<keyword evidence="7" id="KW-0368">Histidine biosynthesis</keyword>
<dbReference type="GO" id="GO:0017000">
    <property type="term" value="P:antibiotic biosynthetic process"/>
    <property type="evidence" value="ECO:0007669"/>
    <property type="project" value="UniProtKB-KW"/>
</dbReference>
<evidence type="ECO:0000256" key="2">
    <source>
        <dbReference type="ARBA" id="ARBA00007970"/>
    </source>
</evidence>
<dbReference type="PANTHER" id="PTHR43643">
    <property type="entry name" value="HISTIDINOL-PHOSPHATE AMINOTRANSFERASE 2"/>
    <property type="match status" value="1"/>
</dbReference>
<dbReference type="PROSITE" id="PS00105">
    <property type="entry name" value="AA_TRANSFER_CLASS_1"/>
    <property type="match status" value="1"/>
</dbReference>
<dbReference type="CDD" id="cd00609">
    <property type="entry name" value="AAT_like"/>
    <property type="match status" value="1"/>
</dbReference>
<evidence type="ECO:0000256" key="11">
    <source>
        <dbReference type="SAM" id="MobiDB-lite"/>
    </source>
</evidence>
<dbReference type="EC" id="2.6.1.-" evidence="10"/>
<feature type="domain" description="Aminotransferase class I/classII large" evidence="12">
    <location>
        <begin position="79"/>
        <end position="407"/>
    </location>
</feature>
<comment type="caution">
    <text evidence="13">The sequence shown here is derived from an EMBL/GenBank/DDBJ whole genome shotgun (WGS) entry which is preliminary data.</text>
</comment>
<dbReference type="Proteomes" id="UP000285112">
    <property type="component" value="Unassembled WGS sequence"/>
</dbReference>
<dbReference type="GO" id="GO:0030170">
    <property type="term" value="F:pyridoxal phosphate binding"/>
    <property type="evidence" value="ECO:0007669"/>
    <property type="project" value="InterPro"/>
</dbReference>
<evidence type="ECO:0000256" key="7">
    <source>
        <dbReference type="ARBA" id="ARBA00023102"/>
    </source>
</evidence>
<evidence type="ECO:0000256" key="8">
    <source>
        <dbReference type="ARBA" id="ARBA00023194"/>
    </source>
</evidence>
<keyword evidence="5 10" id="KW-0808">Transferase</keyword>
<dbReference type="InterPro" id="IPR015422">
    <property type="entry name" value="PyrdxlP-dep_Trfase_small"/>
</dbReference>
<keyword evidence="3 10" id="KW-0032">Aminotransferase</keyword>
<comment type="catalytic activity">
    <reaction evidence="9">
        <text>L-histidinol phosphate + 2-oxoglutarate = 3-(imidazol-4-yl)-2-oxopropyl phosphate + L-glutamate</text>
        <dbReference type="Rhea" id="RHEA:23744"/>
        <dbReference type="ChEBI" id="CHEBI:16810"/>
        <dbReference type="ChEBI" id="CHEBI:29985"/>
        <dbReference type="ChEBI" id="CHEBI:57766"/>
        <dbReference type="ChEBI" id="CHEBI:57980"/>
        <dbReference type="EC" id="2.6.1.9"/>
    </reaction>
</comment>
<evidence type="ECO:0000256" key="5">
    <source>
        <dbReference type="ARBA" id="ARBA00022679"/>
    </source>
</evidence>
<evidence type="ECO:0000256" key="3">
    <source>
        <dbReference type="ARBA" id="ARBA00022576"/>
    </source>
</evidence>
<proteinExistence type="inferred from homology"/>
<keyword evidence="4" id="KW-0028">Amino-acid biosynthesis</keyword>
<protein>
    <recommendedName>
        <fullName evidence="10">Aminotransferase</fullName>
        <ecNumber evidence="10">2.6.1.-</ecNumber>
    </recommendedName>
</protein>
<gene>
    <name evidence="13" type="ORF">D5S19_24955</name>
</gene>
<evidence type="ECO:0000256" key="1">
    <source>
        <dbReference type="ARBA" id="ARBA00005011"/>
    </source>
</evidence>
<dbReference type="PANTHER" id="PTHR43643:SF6">
    <property type="entry name" value="HISTIDINOL-PHOSPHATE AMINOTRANSFERASE"/>
    <property type="match status" value="1"/>
</dbReference>
<dbReference type="GO" id="GO:0004400">
    <property type="term" value="F:histidinol-phosphate transaminase activity"/>
    <property type="evidence" value="ECO:0007669"/>
    <property type="project" value="UniProtKB-EC"/>
</dbReference>
<dbReference type="InterPro" id="IPR050106">
    <property type="entry name" value="HistidinolP_aminotransfase"/>
</dbReference>
<feature type="region of interest" description="Disordered" evidence="11">
    <location>
        <begin position="1"/>
        <end position="76"/>
    </location>
</feature>
<evidence type="ECO:0000256" key="6">
    <source>
        <dbReference type="ARBA" id="ARBA00022898"/>
    </source>
</evidence>
<keyword evidence="6" id="KW-0663">Pyridoxal phosphate</keyword>
<feature type="compositionally biased region" description="Low complexity" evidence="11">
    <location>
        <begin position="1"/>
        <end position="24"/>
    </location>
</feature>